<proteinExistence type="predicted"/>
<dbReference type="Proteomes" id="UP000768646">
    <property type="component" value="Unassembled WGS sequence"/>
</dbReference>
<dbReference type="EMBL" id="JABTEG010000029">
    <property type="protein sequence ID" value="KAG4303757.1"/>
    <property type="molecule type" value="Genomic_DNA"/>
</dbReference>
<name>A0ACB7C9P3_9ASCO</name>
<keyword evidence="2" id="KW-1185">Reference proteome</keyword>
<comment type="caution">
    <text evidence="1">The sequence shown here is derived from an EMBL/GenBank/DDBJ whole genome shotgun (WGS) entry which is preliminary data.</text>
</comment>
<gene>
    <name evidence="1" type="ORF">PORY_002840</name>
</gene>
<protein>
    <submittedName>
        <fullName evidence="1">Uncharacterized protein</fullName>
    </submittedName>
</protein>
<organism evidence="1 2">
    <name type="scientific">Pneumocystis oryctolagi</name>
    <dbReference type="NCBI Taxonomy" id="42067"/>
    <lineage>
        <taxon>Eukaryota</taxon>
        <taxon>Fungi</taxon>
        <taxon>Dikarya</taxon>
        <taxon>Ascomycota</taxon>
        <taxon>Taphrinomycotina</taxon>
        <taxon>Pneumocystomycetes</taxon>
        <taxon>Pneumocystaceae</taxon>
        <taxon>Pneumocystis</taxon>
    </lineage>
</organism>
<accession>A0ACB7C9P3</accession>
<reference evidence="1 2" key="1">
    <citation type="journal article" date="2021" name="Commun. Biol.">
        <title>Genomic insights into the host specific adaptation of the Pneumocystis genus.</title>
        <authorList>
            <person name="Cisse O.H."/>
            <person name="Ma L."/>
            <person name="Dekker J.P."/>
            <person name="Khil P.P."/>
            <person name="Youn J.-H."/>
            <person name="Brenchley J.M."/>
            <person name="Blair R."/>
            <person name="Pahar B."/>
            <person name="Chabe M."/>
            <person name="Van Rompay K.K.A."/>
            <person name="Keesler R."/>
            <person name="Sukura A."/>
            <person name="Hirsch V."/>
            <person name="Kutty G."/>
            <person name="Liu Y."/>
            <person name="Peng L."/>
            <person name="Chen J."/>
            <person name="Song J."/>
            <person name="Weissenbacher-Lang C."/>
            <person name="Xu J."/>
            <person name="Upham N.S."/>
            <person name="Stajich J.E."/>
            <person name="Cuomo C.A."/>
            <person name="Cushion M.T."/>
            <person name="Kovacs J.A."/>
        </authorList>
    </citation>
    <scope>NUCLEOTIDE SEQUENCE [LARGE SCALE GENOMIC DNA]</scope>
    <source>
        <strain evidence="1 2">RABM</strain>
    </source>
</reference>
<evidence type="ECO:0000313" key="1">
    <source>
        <dbReference type="EMBL" id="KAG4303757.1"/>
    </source>
</evidence>
<sequence length="683" mass="77800">MSFKRSNLGEYQERSMWNLFQRKQGKRDEISSKNSFPSLKYVFESDNPPNPVIRPLLVRPQARDEPGIMSKEKTESKAERMDINAPKFNFYNENIKNASSSDEIKDEYIKWKNFIFAYAQDAYSLSNPPSPPTKLKTHYFVPPRPFNEADRIAAFRRYEVLIKYDSSSRRSQYSSMSNLSSCKSDDIKRLQRLVVAALNFFSTPIALVSLIDDDKCHFRCEIGLDMPYIDRDISFCAHTLLSSEPMVILDASKDWRFKGNPLVTDPPYLRFYAGAPIITSDGYTIGTLSVIDSNARLFFSSQDIRCLSQFAHMAMDEIEHLSQVIKHRNYLEANIQDFSLKSSLGFSDIDSISAINEYQMTLNSKDSMNNCIRKPSSEFALQDSDATSKIKLDQNIKKDVYPYIQMGGVHDFKNLSSFHMKILSDFKNEDKEQVIKDNFSFSSPFPYTKHDTKQKHMQHSLLSSNEATLQNHLDRTKNGVYNDSNYMESKQTLDIDKKENSQMLKNSELTPPSTPVNSKISFSNYIDKNNILKETSTTNSQAYSSNTSQPSVFATHVIACTLGLDLVYIVQISPDNRTSLESQKNESNSLAVSLDIIASCGLPYPPPVLDPVLHLRALRSEGGLIYRNPFSLNEDCPDYKVGILVPLWRDDINRSDSEDSLKELFSKSSSGVSIKCIFLVKFL</sequence>
<evidence type="ECO:0000313" key="2">
    <source>
        <dbReference type="Proteomes" id="UP000768646"/>
    </source>
</evidence>